<sequence>MTISLTAARIFRLSRDVRTYDKDSKINYIGGERTGPDSIDPLSVCPASRRPSTVWDHHTPHLEPFQLRAIMGRGQLDRVSVFE</sequence>
<accession>A0ABD0LR93</accession>
<dbReference type="Proteomes" id="UP001519460">
    <property type="component" value="Unassembled WGS sequence"/>
</dbReference>
<organism evidence="1 2">
    <name type="scientific">Batillaria attramentaria</name>
    <dbReference type="NCBI Taxonomy" id="370345"/>
    <lineage>
        <taxon>Eukaryota</taxon>
        <taxon>Metazoa</taxon>
        <taxon>Spiralia</taxon>
        <taxon>Lophotrochozoa</taxon>
        <taxon>Mollusca</taxon>
        <taxon>Gastropoda</taxon>
        <taxon>Caenogastropoda</taxon>
        <taxon>Sorbeoconcha</taxon>
        <taxon>Cerithioidea</taxon>
        <taxon>Batillariidae</taxon>
        <taxon>Batillaria</taxon>
    </lineage>
</organism>
<dbReference type="EMBL" id="JACVVK020000030">
    <property type="protein sequence ID" value="KAK7501666.1"/>
    <property type="molecule type" value="Genomic_DNA"/>
</dbReference>
<dbReference type="AlphaFoldDB" id="A0ABD0LR93"/>
<comment type="caution">
    <text evidence="1">The sequence shown here is derived from an EMBL/GenBank/DDBJ whole genome shotgun (WGS) entry which is preliminary data.</text>
</comment>
<evidence type="ECO:0000313" key="1">
    <source>
        <dbReference type="EMBL" id="KAK7501666.1"/>
    </source>
</evidence>
<feature type="non-terminal residue" evidence="1">
    <location>
        <position position="83"/>
    </location>
</feature>
<keyword evidence="2" id="KW-1185">Reference proteome</keyword>
<protein>
    <submittedName>
        <fullName evidence="1">Uncharacterized protein</fullName>
    </submittedName>
</protein>
<name>A0ABD0LR93_9CAEN</name>
<reference evidence="1 2" key="1">
    <citation type="journal article" date="2023" name="Sci. Data">
        <title>Genome assembly of the Korean intertidal mud-creeper Batillaria attramentaria.</title>
        <authorList>
            <person name="Patra A.K."/>
            <person name="Ho P.T."/>
            <person name="Jun S."/>
            <person name="Lee S.J."/>
            <person name="Kim Y."/>
            <person name="Won Y.J."/>
        </authorList>
    </citation>
    <scope>NUCLEOTIDE SEQUENCE [LARGE SCALE GENOMIC DNA]</scope>
    <source>
        <strain evidence="1">Wonlab-2016</strain>
    </source>
</reference>
<evidence type="ECO:0000313" key="2">
    <source>
        <dbReference type="Proteomes" id="UP001519460"/>
    </source>
</evidence>
<gene>
    <name evidence="1" type="ORF">BaRGS_00007097</name>
</gene>
<proteinExistence type="predicted"/>